<dbReference type="EMBL" id="BMFT01000001">
    <property type="protein sequence ID" value="GGH16712.1"/>
    <property type="molecule type" value="Genomic_DNA"/>
</dbReference>
<keyword evidence="2" id="KW-1185">Reference proteome</keyword>
<comment type="caution">
    <text evidence="1">The sequence shown here is derived from an EMBL/GenBank/DDBJ whole genome shotgun (WGS) entry which is preliminary data.</text>
</comment>
<protein>
    <submittedName>
        <fullName evidence="1">Uncharacterized protein</fullName>
    </submittedName>
</protein>
<organism evidence="1 2">
    <name type="scientific">Paenibacillus segetis</name>
    <dbReference type="NCBI Taxonomy" id="1325360"/>
    <lineage>
        <taxon>Bacteria</taxon>
        <taxon>Bacillati</taxon>
        <taxon>Bacillota</taxon>
        <taxon>Bacilli</taxon>
        <taxon>Bacillales</taxon>
        <taxon>Paenibacillaceae</taxon>
        <taxon>Paenibacillus</taxon>
    </lineage>
</organism>
<dbReference type="Proteomes" id="UP000659344">
    <property type="component" value="Unassembled WGS sequence"/>
</dbReference>
<evidence type="ECO:0000313" key="2">
    <source>
        <dbReference type="Proteomes" id="UP000659344"/>
    </source>
</evidence>
<gene>
    <name evidence="1" type="ORF">GCM10008013_11650</name>
</gene>
<evidence type="ECO:0000313" key="1">
    <source>
        <dbReference type="EMBL" id="GGH16712.1"/>
    </source>
</evidence>
<proteinExistence type="predicted"/>
<accession>A0ABQ1Y9A0</accession>
<sequence length="110" mass="12554">MGESIYIEQDREGYQITIQDITFLANATQIVVIKNMFGEFALQVRHEIESKSSKEYNQCYIRWIQLQGDEFIVGFGGTYSNGKSTEGKMGLTPLGDLTRKLRDVVLCSYE</sequence>
<reference evidence="2" key="1">
    <citation type="journal article" date="2019" name="Int. J. Syst. Evol. Microbiol.">
        <title>The Global Catalogue of Microorganisms (GCM) 10K type strain sequencing project: providing services to taxonomists for standard genome sequencing and annotation.</title>
        <authorList>
            <consortium name="The Broad Institute Genomics Platform"/>
            <consortium name="The Broad Institute Genome Sequencing Center for Infectious Disease"/>
            <person name="Wu L."/>
            <person name="Ma J."/>
        </authorList>
    </citation>
    <scope>NUCLEOTIDE SEQUENCE [LARGE SCALE GENOMIC DNA]</scope>
    <source>
        <strain evidence="2">CGMCC 1.12769</strain>
    </source>
</reference>
<name>A0ABQ1Y9A0_9BACL</name>